<protein>
    <submittedName>
        <fullName evidence="1">Uncharacterized protein</fullName>
    </submittedName>
</protein>
<sequence>MRKLIYKRFKCGKCGYLSPGGYKVNECNCPECKVPMTMGFYRQYENHCKLIEVTK</sequence>
<dbReference type="AlphaFoldDB" id="A0A6M3LLQ2"/>
<dbReference type="EMBL" id="MT143314">
    <property type="protein sequence ID" value="QJA95443.1"/>
    <property type="molecule type" value="Genomic_DNA"/>
</dbReference>
<accession>A0A6M3LLQ2</accession>
<organism evidence="1">
    <name type="scientific">viral metagenome</name>
    <dbReference type="NCBI Taxonomy" id="1070528"/>
    <lineage>
        <taxon>unclassified sequences</taxon>
        <taxon>metagenomes</taxon>
        <taxon>organismal metagenomes</taxon>
    </lineage>
</organism>
<gene>
    <name evidence="1" type="ORF">MM415B05382_0013</name>
</gene>
<evidence type="ECO:0000313" key="1">
    <source>
        <dbReference type="EMBL" id="QJA95443.1"/>
    </source>
</evidence>
<proteinExistence type="predicted"/>
<name>A0A6M3LLQ2_9ZZZZ</name>
<reference evidence="1" key="1">
    <citation type="submission" date="2020-03" db="EMBL/GenBank/DDBJ databases">
        <title>The deep terrestrial virosphere.</title>
        <authorList>
            <person name="Holmfeldt K."/>
            <person name="Nilsson E."/>
            <person name="Simone D."/>
            <person name="Lopez-Fernandez M."/>
            <person name="Wu X."/>
            <person name="de Brujin I."/>
            <person name="Lundin D."/>
            <person name="Andersson A."/>
            <person name="Bertilsson S."/>
            <person name="Dopson M."/>
        </authorList>
    </citation>
    <scope>NUCLEOTIDE SEQUENCE</scope>
    <source>
        <strain evidence="1">MM415B05382</strain>
    </source>
</reference>